<dbReference type="CDD" id="cd02208">
    <property type="entry name" value="cupin_RmlC-like"/>
    <property type="match status" value="1"/>
</dbReference>
<feature type="domain" description="HTH araC/xylS-type" evidence="4">
    <location>
        <begin position="194"/>
        <end position="292"/>
    </location>
</feature>
<evidence type="ECO:0000259" key="4">
    <source>
        <dbReference type="PROSITE" id="PS01124"/>
    </source>
</evidence>
<dbReference type="GO" id="GO:0043565">
    <property type="term" value="F:sequence-specific DNA binding"/>
    <property type="evidence" value="ECO:0007669"/>
    <property type="project" value="InterPro"/>
</dbReference>
<keyword evidence="3" id="KW-0804">Transcription</keyword>
<reference evidence="5" key="1">
    <citation type="submission" date="2019-12" db="EMBL/GenBank/DDBJ databases">
        <title>Microbes associate with the intestines of laboratory mice.</title>
        <authorList>
            <person name="Navarre W."/>
            <person name="Wong E."/>
        </authorList>
    </citation>
    <scope>NUCLEOTIDE SEQUENCE</scope>
    <source>
        <strain evidence="5">NM79_F5</strain>
    </source>
</reference>
<dbReference type="SMART" id="SM00342">
    <property type="entry name" value="HTH_ARAC"/>
    <property type="match status" value="1"/>
</dbReference>
<dbReference type="Proteomes" id="UP000656077">
    <property type="component" value="Unassembled WGS sequence"/>
</dbReference>
<dbReference type="InterPro" id="IPR009057">
    <property type="entry name" value="Homeodomain-like_sf"/>
</dbReference>
<keyword evidence="2" id="KW-0238">DNA-binding</keyword>
<organism evidence="5 6">
    <name type="scientific">Clostridium chromiireducens</name>
    <dbReference type="NCBI Taxonomy" id="225345"/>
    <lineage>
        <taxon>Bacteria</taxon>
        <taxon>Bacillati</taxon>
        <taxon>Bacillota</taxon>
        <taxon>Clostridia</taxon>
        <taxon>Eubacteriales</taxon>
        <taxon>Clostridiaceae</taxon>
        <taxon>Clostridium</taxon>
    </lineage>
</organism>
<protein>
    <submittedName>
        <fullName evidence="5">Helix-turn-helix domain-containing protein</fullName>
    </submittedName>
</protein>
<keyword evidence="1" id="KW-0805">Transcription regulation</keyword>
<dbReference type="Pfam" id="PF12833">
    <property type="entry name" value="HTH_18"/>
    <property type="match status" value="1"/>
</dbReference>
<evidence type="ECO:0000256" key="3">
    <source>
        <dbReference type="ARBA" id="ARBA00023163"/>
    </source>
</evidence>
<dbReference type="SUPFAM" id="SSF46689">
    <property type="entry name" value="Homeodomain-like"/>
    <property type="match status" value="2"/>
</dbReference>
<evidence type="ECO:0000256" key="1">
    <source>
        <dbReference type="ARBA" id="ARBA00023015"/>
    </source>
</evidence>
<dbReference type="Gene3D" id="1.10.10.60">
    <property type="entry name" value="Homeodomain-like"/>
    <property type="match status" value="2"/>
</dbReference>
<dbReference type="InterPro" id="IPR003313">
    <property type="entry name" value="AraC-bd"/>
</dbReference>
<comment type="caution">
    <text evidence="5">The sequence shown here is derived from an EMBL/GenBank/DDBJ whole genome shotgun (WGS) entry which is preliminary data.</text>
</comment>
<dbReference type="InterPro" id="IPR018060">
    <property type="entry name" value="HTH_AraC"/>
</dbReference>
<name>A0A964RRJ4_9CLOT</name>
<dbReference type="Gene3D" id="2.60.120.10">
    <property type="entry name" value="Jelly Rolls"/>
    <property type="match status" value="1"/>
</dbReference>
<dbReference type="PANTHER" id="PTHR43280">
    <property type="entry name" value="ARAC-FAMILY TRANSCRIPTIONAL REGULATOR"/>
    <property type="match status" value="1"/>
</dbReference>
<dbReference type="PROSITE" id="PS01124">
    <property type="entry name" value="HTH_ARAC_FAMILY_2"/>
    <property type="match status" value="1"/>
</dbReference>
<dbReference type="InterPro" id="IPR037923">
    <property type="entry name" value="HTH-like"/>
</dbReference>
<dbReference type="PANTHER" id="PTHR43280:SF28">
    <property type="entry name" value="HTH-TYPE TRANSCRIPTIONAL ACTIVATOR RHAS"/>
    <property type="match status" value="1"/>
</dbReference>
<accession>A0A964RRJ4</accession>
<dbReference type="RefSeq" id="WP_160361092.1">
    <property type="nucleotide sequence ID" value="NZ_WSRQ01000061.1"/>
</dbReference>
<dbReference type="InterPro" id="IPR018062">
    <property type="entry name" value="HTH_AraC-typ_CS"/>
</dbReference>
<dbReference type="InterPro" id="IPR014710">
    <property type="entry name" value="RmlC-like_jellyroll"/>
</dbReference>
<dbReference type="PROSITE" id="PS00041">
    <property type="entry name" value="HTH_ARAC_FAMILY_1"/>
    <property type="match status" value="1"/>
</dbReference>
<evidence type="ECO:0000313" key="5">
    <source>
        <dbReference type="EMBL" id="MVX66544.1"/>
    </source>
</evidence>
<dbReference type="EMBL" id="WSRQ01000061">
    <property type="protein sequence ID" value="MVX66544.1"/>
    <property type="molecule type" value="Genomic_DNA"/>
</dbReference>
<proteinExistence type="predicted"/>
<sequence length="295" mass="34147">MNILSFEKLKEYKQHGDTMFPIALYSVTHNVAGRILPHHWHSEFEFIYISVGEAVFTIDDEDILIKAGECIFVNCGQLHSGFSKTDVCTYFSVVFGTEFLTNTFDACNKFFDGIKTNKYKMLQHFKTEIPPQAEVIFHLKNIIDELTDKDIAYELIVKSKLLSIFGISFRNSLYTTVLNDHKDLLSSKRHSTLKQILSYIYQNHSKKIKLIDISHSVNLTPQYLCKFFKEMTGMSIVDYINHSRIETAISLLKISTLSITDIALECGFDNISYFNRVFKKQMNCSPTEFKLQFFQ</sequence>
<dbReference type="InterPro" id="IPR020449">
    <property type="entry name" value="Tscrpt_reg_AraC-type_HTH"/>
</dbReference>
<dbReference type="AlphaFoldDB" id="A0A964RRJ4"/>
<dbReference type="PRINTS" id="PR00032">
    <property type="entry name" value="HTHARAC"/>
</dbReference>
<dbReference type="Pfam" id="PF02311">
    <property type="entry name" value="AraC_binding"/>
    <property type="match status" value="1"/>
</dbReference>
<evidence type="ECO:0000313" key="6">
    <source>
        <dbReference type="Proteomes" id="UP000656077"/>
    </source>
</evidence>
<gene>
    <name evidence="5" type="ORF">GKZ28_23010</name>
</gene>
<dbReference type="GO" id="GO:0003700">
    <property type="term" value="F:DNA-binding transcription factor activity"/>
    <property type="evidence" value="ECO:0007669"/>
    <property type="project" value="InterPro"/>
</dbReference>
<dbReference type="SUPFAM" id="SSF51215">
    <property type="entry name" value="Regulatory protein AraC"/>
    <property type="match status" value="1"/>
</dbReference>
<evidence type="ECO:0000256" key="2">
    <source>
        <dbReference type="ARBA" id="ARBA00023125"/>
    </source>
</evidence>